<evidence type="ECO:0000313" key="3">
    <source>
        <dbReference type="Proteomes" id="UP000681356"/>
    </source>
</evidence>
<dbReference type="Proteomes" id="UP000681356">
    <property type="component" value="Unassembled WGS sequence"/>
</dbReference>
<sequence length="164" mass="17728">MTGHGHGMMHGPGGMGHDEAAMPGLRGLDATPQESAEMAVMFRHFDLIDRSVETLPDGIRTVTNARDPEVMAALVGHVTGMIARVEEGRDPQVFIQSPTLDIFFARGDRIETQIDISDAGIVVTQTSDDPELVEALHVHAAEVTAMAERGMQAVHEMMMKRAGN</sequence>
<organism evidence="2 3">
    <name type="scientific">Thetidibacter halocola</name>
    <dbReference type="NCBI Taxonomy" id="2827239"/>
    <lineage>
        <taxon>Bacteria</taxon>
        <taxon>Pseudomonadati</taxon>
        <taxon>Pseudomonadota</taxon>
        <taxon>Alphaproteobacteria</taxon>
        <taxon>Rhodobacterales</taxon>
        <taxon>Roseobacteraceae</taxon>
        <taxon>Thetidibacter</taxon>
    </lineage>
</organism>
<dbReference type="EMBL" id="JAGTUU010000002">
    <property type="protein sequence ID" value="MBS0123522.1"/>
    <property type="molecule type" value="Genomic_DNA"/>
</dbReference>
<protein>
    <submittedName>
        <fullName evidence="2">Uncharacterized protein</fullName>
    </submittedName>
</protein>
<proteinExistence type="predicted"/>
<evidence type="ECO:0000256" key="1">
    <source>
        <dbReference type="SAM" id="MobiDB-lite"/>
    </source>
</evidence>
<keyword evidence="3" id="KW-1185">Reference proteome</keyword>
<dbReference type="AlphaFoldDB" id="A0A8J7WB61"/>
<reference evidence="2" key="1">
    <citation type="submission" date="2021-04" db="EMBL/GenBank/DDBJ databases">
        <authorList>
            <person name="Yoon J."/>
        </authorList>
    </citation>
    <scope>NUCLEOTIDE SEQUENCE</scope>
    <source>
        <strain evidence="2">KMU-90</strain>
    </source>
</reference>
<feature type="compositionally biased region" description="Gly residues" evidence="1">
    <location>
        <begin position="1"/>
        <end position="15"/>
    </location>
</feature>
<accession>A0A8J7WB61</accession>
<name>A0A8J7WB61_9RHOB</name>
<evidence type="ECO:0000313" key="2">
    <source>
        <dbReference type="EMBL" id="MBS0123522.1"/>
    </source>
</evidence>
<comment type="caution">
    <text evidence="2">The sequence shown here is derived from an EMBL/GenBank/DDBJ whole genome shotgun (WGS) entry which is preliminary data.</text>
</comment>
<feature type="region of interest" description="Disordered" evidence="1">
    <location>
        <begin position="1"/>
        <end position="27"/>
    </location>
</feature>
<gene>
    <name evidence="2" type="ORF">KB874_05195</name>
</gene>